<gene>
    <name evidence="3" type="primary">LOC100763051</name>
</gene>
<reference evidence="3" key="3">
    <citation type="submission" date="2025-08" db="UniProtKB">
        <authorList>
            <consortium name="RefSeq"/>
        </authorList>
    </citation>
    <scope>IDENTIFICATION</scope>
    <source>
        <strain evidence="3">17A/GY</strain>
        <tissue evidence="3">Liver</tissue>
    </source>
</reference>
<reference evidence="2" key="2">
    <citation type="journal article" date="2020" name="Biotechnol. Bioeng.">
        <title>Chromosome-scale scaffolds for the Chinese hamster reference genome assembly to facilitate the study of the CHO epigenome.</title>
        <authorList>
            <person name="Hilliard W."/>
            <person name="MacDonald M."/>
            <person name="Lee K.H."/>
        </authorList>
    </citation>
    <scope>NUCLEOTIDE SEQUENCE [LARGE SCALE GENOMIC DNA]</scope>
    <source>
        <strain evidence="2">17A/GY</strain>
    </source>
</reference>
<keyword evidence="2" id="KW-1185">Reference proteome</keyword>
<organism evidence="2 3">
    <name type="scientific">Cricetulus griseus</name>
    <name type="common">Chinese hamster</name>
    <name type="synonym">Cricetulus barabensis griseus</name>
    <dbReference type="NCBI Taxonomy" id="10029"/>
    <lineage>
        <taxon>Eukaryota</taxon>
        <taxon>Metazoa</taxon>
        <taxon>Chordata</taxon>
        <taxon>Craniata</taxon>
        <taxon>Vertebrata</taxon>
        <taxon>Euteleostomi</taxon>
        <taxon>Mammalia</taxon>
        <taxon>Eutheria</taxon>
        <taxon>Euarchontoglires</taxon>
        <taxon>Glires</taxon>
        <taxon>Rodentia</taxon>
        <taxon>Myomorpha</taxon>
        <taxon>Muroidea</taxon>
        <taxon>Cricetidae</taxon>
        <taxon>Cricetinae</taxon>
        <taxon>Cricetulus</taxon>
    </lineage>
</organism>
<accession>A0A9J7GK02</accession>
<reference evidence="2" key="1">
    <citation type="journal article" date="2018" name="Biotechnol. Bioeng.">
        <title>A reference genome of the Chinese hamster based on a hybrid assembly strategy.</title>
        <authorList>
            <person name="Rupp O."/>
            <person name="MacDonald M.L."/>
            <person name="Li S."/>
            <person name="Dhiman H."/>
            <person name="Polson S."/>
            <person name="Griep S."/>
            <person name="Heffner K."/>
            <person name="Hernandez I."/>
            <person name="Brinkrolf K."/>
            <person name="Jadhav V."/>
            <person name="Samoudi M."/>
            <person name="Hao H."/>
            <person name="Kingham B."/>
            <person name="Goesmann A."/>
            <person name="Betenbaugh M.J."/>
            <person name="Lewis N.E."/>
            <person name="Borth N."/>
            <person name="Lee K.H."/>
        </authorList>
    </citation>
    <scope>NUCLEOTIDE SEQUENCE [LARGE SCALE GENOMIC DNA]</scope>
    <source>
        <strain evidence="2">17A/GY</strain>
    </source>
</reference>
<dbReference type="GeneID" id="100763051"/>
<evidence type="ECO:0000313" key="2">
    <source>
        <dbReference type="Proteomes" id="UP001108280"/>
    </source>
</evidence>
<evidence type="ECO:0000256" key="1">
    <source>
        <dbReference type="SAM" id="MobiDB-lite"/>
    </source>
</evidence>
<dbReference type="RefSeq" id="XP_027288036.1">
    <property type="nucleotide sequence ID" value="XM_027432235.2"/>
</dbReference>
<name>A0A9J7GK02_CRIGR</name>
<proteinExistence type="predicted"/>
<sequence>MADFPPHTGTLGAGRHFVRFLEGRHLADTSGLRKVSLAPWGYHHSPEGSTSACWRRSPFSIVNPAVVSSLKDLGPGDPREAPQLAIHQGL</sequence>
<evidence type="ECO:0000313" key="3">
    <source>
        <dbReference type="RefSeq" id="XP_027288036.1"/>
    </source>
</evidence>
<feature type="region of interest" description="Disordered" evidence="1">
    <location>
        <begin position="71"/>
        <end position="90"/>
    </location>
</feature>
<dbReference type="Proteomes" id="UP001108280">
    <property type="component" value="Chromosome X"/>
</dbReference>
<dbReference type="AlphaFoldDB" id="A0A9J7GK02"/>
<protein>
    <submittedName>
        <fullName evidence="3">Uncharacterized protein LOC100763051 isoform X2</fullName>
    </submittedName>
</protein>